<feature type="transmembrane region" description="Helical" evidence="1">
    <location>
        <begin position="46"/>
        <end position="69"/>
    </location>
</feature>
<keyword evidence="1" id="KW-0472">Membrane</keyword>
<keyword evidence="1" id="KW-1133">Transmembrane helix</keyword>
<evidence type="ECO:0000313" key="3">
    <source>
        <dbReference type="Proteomes" id="UP000245489"/>
    </source>
</evidence>
<dbReference type="OrthoDB" id="959025at2"/>
<keyword evidence="3" id="KW-1185">Reference proteome</keyword>
<evidence type="ECO:0000313" key="2">
    <source>
        <dbReference type="EMBL" id="PWK17095.1"/>
    </source>
</evidence>
<organism evidence="2 3">
    <name type="scientific">Arcicella aurantiaca</name>
    <dbReference type="NCBI Taxonomy" id="591202"/>
    <lineage>
        <taxon>Bacteria</taxon>
        <taxon>Pseudomonadati</taxon>
        <taxon>Bacteroidota</taxon>
        <taxon>Cytophagia</taxon>
        <taxon>Cytophagales</taxon>
        <taxon>Flectobacillaceae</taxon>
        <taxon>Arcicella</taxon>
    </lineage>
</organism>
<sequence length="133" mass="15565">MNNLQKIIILWLLFVVCMIFHFNYHVGELFYGIDIKRPNANGVVPISAAIVRFVFEILPMMFITFLMFIEKAWLRVFNYSVSILYTLANAAHLFQELRSEKFDLSQINLLSFVLALSLLLNLASWKWLKESSQ</sequence>
<dbReference type="AlphaFoldDB" id="A0A316DGT2"/>
<reference evidence="2 3" key="1">
    <citation type="submission" date="2018-05" db="EMBL/GenBank/DDBJ databases">
        <title>Genomic Encyclopedia of Archaeal and Bacterial Type Strains, Phase II (KMG-II): from individual species to whole genera.</title>
        <authorList>
            <person name="Goeker M."/>
        </authorList>
    </citation>
    <scope>NUCLEOTIDE SEQUENCE [LARGE SCALE GENOMIC DNA]</scope>
    <source>
        <strain evidence="2 3">DSM 22214</strain>
    </source>
</reference>
<evidence type="ECO:0000256" key="1">
    <source>
        <dbReference type="SAM" id="Phobius"/>
    </source>
</evidence>
<feature type="transmembrane region" description="Helical" evidence="1">
    <location>
        <begin position="76"/>
        <end position="95"/>
    </location>
</feature>
<protein>
    <recommendedName>
        <fullName evidence="4">DoxX-like protein</fullName>
    </recommendedName>
</protein>
<gene>
    <name evidence="2" type="ORF">LV89_04546</name>
</gene>
<accession>A0A316DGT2</accession>
<name>A0A316DGT2_9BACT</name>
<keyword evidence="1" id="KW-0812">Transmembrane</keyword>
<dbReference type="EMBL" id="QGGO01000038">
    <property type="protein sequence ID" value="PWK17095.1"/>
    <property type="molecule type" value="Genomic_DNA"/>
</dbReference>
<feature type="transmembrane region" description="Helical" evidence="1">
    <location>
        <begin position="7"/>
        <end position="26"/>
    </location>
</feature>
<dbReference type="Proteomes" id="UP000245489">
    <property type="component" value="Unassembled WGS sequence"/>
</dbReference>
<feature type="transmembrane region" description="Helical" evidence="1">
    <location>
        <begin position="107"/>
        <end position="128"/>
    </location>
</feature>
<proteinExistence type="predicted"/>
<evidence type="ECO:0008006" key="4">
    <source>
        <dbReference type="Google" id="ProtNLM"/>
    </source>
</evidence>
<dbReference type="RefSeq" id="WP_146199242.1">
    <property type="nucleotide sequence ID" value="NZ_QGGO01000038.1"/>
</dbReference>
<comment type="caution">
    <text evidence="2">The sequence shown here is derived from an EMBL/GenBank/DDBJ whole genome shotgun (WGS) entry which is preliminary data.</text>
</comment>